<feature type="domain" description="STAS" evidence="2">
    <location>
        <begin position="16"/>
        <end position="87"/>
    </location>
</feature>
<dbReference type="PANTHER" id="PTHR30188:SF3">
    <property type="entry name" value="ABC TRANSPORTER PERMEASE"/>
    <property type="match status" value="1"/>
</dbReference>
<keyword evidence="4" id="KW-1185">Reference proteome</keyword>
<name>W9VK00_9GAMM</name>
<dbReference type="PROSITE" id="PS50801">
    <property type="entry name" value="STAS"/>
    <property type="match status" value="1"/>
</dbReference>
<dbReference type="Pfam" id="PF02405">
    <property type="entry name" value="MlaE"/>
    <property type="match status" value="1"/>
</dbReference>
<dbReference type="OrthoDB" id="9810518at2"/>
<keyword evidence="1" id="KW-0997">Cell inner membrane</keyword>
<protein>
    <submittedName>
        <fullName evidence="3">Putative ABC transport system permease protein</fullName>
    </submittedName>
</protein>
<feature type="transmembrane region" description="Helical" evidence="1">
    <location>
        <begin position="210"/>
        <end position="231"/>
    </location>
</feature>
<accession>W9VK00</accession>
<dbReference type="InterPro" id="IPR036513">
    <property type="entry name" value="STAS_dom_sf"/>
</dbReference>
<dbReference type="EMBL" id="AONC01000012">
    <property type="protein sequence ID" value="EXJ16407.1"/>
    <property type="molecule type" value="Genomic_DNA"/>
</dbReference>
<dbReference type="InterPro" id="IPR030802">
    <property type="entry name" value="Permease_MalE"/>
</dbReference>
<dbReference type="GO" id="GO:0043190">
    <property type="term" value="C:ATP-binding cassette (ABC) transporter complex"/>
    <property type="evidence" value="ECO:0007669"/>
    <property type="project" value="InterPro"/>
</dbReference>
<dbReference type="Pfam" id="PF13466">
    <property type="entry name" value="STAS_2"/>
    <property type="match status" value="1"/>
</dbReference>
<dbReference type="InterPro" id="IPR003453">
    <property type="entry name" value="ABC_MlaE_roteobac"/>
</dbReference>
<comment type="subcellular location">
    <subcellularLocation>
        <location evidence="1">Cell inner membrane</location>
        <topology evidence="1">Multi-pass membrane protein</topology>
    </subcellularLocation>
</comment>
<comment type="similarity">
    <text evidence="1">Belongs to the MlaE permease family.</text>
</comment>
<keyword evidence="1" id="KW-0812">Transmembrane</keyword>
<proteinExistence type="inferred from homology"/>
<dbReference type="SUPFAM" id="SSF52091">
    <property type="entry name" value="SpoIIaa-like"/>
    <property type="match status" value="1"/>
</dbReference>
<keyword evidence="1" id="KW-1003">Cell membrane</keyword>
<sequence>MDATPRPSCESPEPDLMLDEQLTAFTIAPVWERALALLQAHPKREILIDASRLKRIDDTGIAFLYELRQETRAPGTGVIIRNLSPELSALVPDYPASELGTRPESPPSRPAIEQLGYVTRRKMRQIGNWLDFIADCARTLGPLSRRGNPIRWRETLDIAAEAGANAVPIVLLIGFLMGVIIAFEIALVAREFGAVIFVIDGVGIAMLRELGPLMTAILFAGRSGAAFAAQIGTQKVNEELDAIRTFGLDPIHFLVLPRLLAAALVVPLLTVFADVVGLFGGALVLIRFDIGLYQFYYRLLSVVELEDLFVGLLKAATFGLAIAAIGCRRGLTTGAGATAVGLSATGAVVTSIVCIVVLDGLFTILFDA</sequence>
<dbReference type="NCBIfam" id="TIGR00056">
    <property type="entry name" value="MlaE family lipid ABC transporter permease subunit"/>
    <property type="match status" value="1"/>
</dbReference>
<dbReference type="STRING" id="1249627.D779_0341"/>
<dbReference type="PANTHER" id="PTHR30188">
    <property type="entry name" value="ABC TRANSPORTER PERMEASE PROTEIN-RELATED"/>
    <property type="match status" value="1"/>
</dbReference>
<organism evidence="3 4">
    <name type="scientific">Imhoffiella purpurea</name>
    <dbReference type="NCBI Taxonomy" id="1249627"/>
    <lineage>
        <taxon>Bacteria</taxon>
        <taxon>Pseudomonadati</taxon>
        <taxon>Pseudomonadota</taxon>
        <taxon>Gammaproteobacteria</taxon>
        <taxon>Chromatiales</taxon>
        <taxon>Chromatiaceae</taxon>
        <taxon>Imhoffiella</taxon>
    </lineage>
</organism>
<keyword evidence="1" id="KW-0472">Membrane</keyword>
<feature type="transmembrane region" description="Helical" evidence="1">
    <location>
        <begin position="339"/>
        <end position="366"/>
    </location>
</feature>
<evidence type="ECO:0000256" key="1">
    <source>
        <dbReference type="RuleBase" id="RU362044"/>
    </source>
</evidence>
<dbReference type="eggNOG" id="COG0767">
    <property type="taxonomic scope" value="Bacteria"/>
</dbReference>
<reference evidence="3 4" key="1">
    <citation type="submission" date="2012-11" db="EMBL/GenBank/DDBJ databases">
        <title>Genome assembly of Thiorhodococcus sp. AK35.</title>
        <authorList>
            <person name="Nupur N."/>
            <person name="Khatri I."/>
            <person name="Subramanian S."/>
            <person name="Pinnaka A."/>
        </authorList>
    </citation>
    <scope>NUCLEOTIDE SEQUENCE [LARGE SCALE GENOMIC DNA]</scope>
    <source>
        <strain evidence="3 4">AK35</strain>
    </source>
</reference>
<gene>
    <name evidence="3" type="ORF">D779_0341</name>
</gene>
<evidence type="ECO:0000259" key="2">
    <source>
        <dbReference type="PROSITE" id="PS50801"/>
    </source>
</evidence>
<dbReference type="PATRIC" id="fig|1249627.3.peg.938"/>
<evidence type="ECO:0000313" key="3">
    <source>
        <dbReference type="EMBL" id="EXJ16407.1"/>
    </source>
</evidence>
<dbReference type="GO" id="GO:0005548">
    <property type="term" value="F:phospholipid transporter activity"/>
    <property type="evidence" value="ECO:0007669"/>
    <property type="project" value="TreeGrafter"/>
</dbReference>
<dbReference type="InterPro" id="IPR002645">
    <property type="entry name" value="STAS_dom"/>
</dbReference>
<feature type="transmembrane region" description="Helical" evidence="1">
    <location>
        <begin position="308"/>
        <end position="327"/>
    </location>
</feature>
<dbReference type="AlphaFoldDB" id="W9VK00"/>
<feature type="transmembrane region" description="Helical" evidence="1">
    <location>
        <begin position="166"/>
        <end position="189"/>
    </location>
</feature>
<dbReference type="Proteomes" id="UP000019460">
    <property type="component" value="Unassembled WGS sequence"/>
</dbReference>
<dbReference type="Gene3D" id="3.30.750.24">
    <property type="entry name" value="STAS domain"/>
    <property type="match status" value="1"/>
</dbReference>
<comment type="caution">
    <text evidence="3">The sequence shown here is derived from an EMBL/GenBank/DDBJ whole genome shotgun (WGS) entry which is preliminary data.</text>
</comment>
<dbReference type="InterPro" id="IPR058548">
    <property type="entry name" value="MlaB-like_STAS"/>
</dbReference>
<evidence type="ECO:0000313" key="4">
    <source>
        <dbReference type="Proteomes" id="UP000019460"/>
    </source>
</evidence>
<keyword evidence="1" id="KW-1133">Transmembrane helix</keyword>
<comment type="caution">
    <text evidence="1">Lacks conserved residue(s) required for the propagation of feature annotation.</text>
</comment>